<organism evidence="11 12">
    <name type="scientific">Panagrolaimus davidi</name>
    <dbReference type="NCBI Taxonomy" id="227884"/>
    <lineage>
        <taxon>Eukaryota</taxon>
        <taxon>Metazoa</taxon>
        <taxon>Ecdysozoa</taxon>
        <taxon>Nematoda</taxon>
        <taxon>Chromadorea</taxon>
        <taxon>Rhabditida</taxon>
        <taxon>Tylenchina</taxon>
        <taxon>Panagrolaimomorpha</taxon>
        <taxon>Panagrolaimoidea</taxon>
        <taxon>Panagrolaimidae</taxon>
        <taxon>Panagrolaimus</taxon>
    </lineage>
</organism>
<evidence type="ECO:0000313" key="12">
    <source>
        <dbReference type="WBParaSite" id="PDA_v2.g13117.t1"/>
    </source>
</evidence>
<dbReference type="WBParaSite" id="PDA_v2.g13117.t1">
    <property type="protein sequence ID" value="PDA_v2.g13117.t1"/>
    <property type="gene ID" value="PDA_v2.g13117"/>
</dbReference>
<name>A0A914PCM6_9BILA</name>
<comment type="subcellular location">
    <subcellularLocation>
        <location evidence="1">Endomembrane system</location>
        <topology evidence="1">Multi-pass membrane protein</topology>
    </subcellularLocation>
    <subcellularLocation>
        <location evidence="9">Membrane</location>
        <topology evidence="9">Multi-pass membrane protein</topology>
    </subcellularLocation>
</comment>
<dbReference type="GO" id="GO:0051480">
    <property type="term" value="P:regulation of cytosolic calcium ion concentration"/>
    <property type="evidence" value="ECO:0007669"/>
    <property type="project" value="TreeGrafter"/>
</dbReference>
<dbReference type="Pfam" id="PF13246">
    <property type="entry name" value="Cation_ATPase"/>
    <property type="match status" value="1"/>
</dbReference>
<dbReference type="PANTHER" id="PTHR24093">
    <property type="entry name" value="CATION TRANSPORTING ATPASE"/>
    <property type="match status" value="1"/>
</dbReference>
<dbReference type="Gene3D" id="3.40.1110.10">
    <property type="entry name" value="Calcium-transporting ATPase, cytoplasmic domain N"/>
    <property type="match status" value="1"/>
</dbReference>
<comment type="similarity">
    <text evidence="9">Belongs to the cation transport ATPase (P-type) (TC 3.A.3) family.</text>
</comment>
<feature type="transmembrane region" description="Helical" evidence="9">
    <location>
        <begin position="576"/>
        <end position="593"/>
    </location>
</feature>
<dbReference type="GO" id="GO:0005388">
    <property type="term" value="F:P-type calcium transporter activity"/>
    <property type="evidence" value="ECO:0007669"/>
    <property type="project" value="UniProtKB-EC"/>
</dbReference>
<feature type="domain" description="Cation-transporting P-type ATPase C-terminal" evidence="10">
    <location>
        <begin position="425"/>
        <end position="597"/>
    </location>
</feature>
<evidence type="ECO:0000256" key="2">
    <source>
        <dbReference type="ARBA" id="ARBA00022448"/>
    </source>
</evidence>
<dbReference type="InterPro" id="IPR023299">
    <property type="entry name" value="ATPase_P-typ_cyto_dom_N"/>
</dbReference>
<evidence type="ECO:0000256" key="1">
    <source>
        <dbReference type="ARBA" id="ARBA00004127"/>
    </source>
</evidence>
<feature type="transmembrane region" description="Helical" evidence="9">
    <location>
        <begin position="474"/>
        <end position="496"/>
    </location>
</feature>
<comment type="catalytic activity">
    <reaction evidence="9">
        <text>Ca(2+)(in) + ATP + H2O = Ca(2+)(out) + ADP + phosphate + H(+)</text>
        <dbReference type="Rhea" id="RHEA:18105"/>
        <dbReference type="ChEBI" id="CHEBI:15377"/>
        <dbReference type="ChEBI" id="CHEBI:15378"/>
        <dbReference type="ChEBI" id="CHEBI:29108"/>
        <dbReference type="ChEBI" id="CHEBI:30616"/>
        <dbReference type="ChEBI" id="CHEBI:43474"/>
        <dbReference type="ChEBI" id="CHEBI:456216"/>
        <dbReference type="EC" id="7.2.2.10"/>
    </reaction>
</comment>
<dbReference type="EC" id="7.2.2.10" evidence="9"/>
<evidence type="ECO:0000256" key="9">
    <source>
        <dbReference type="RuleBase" id="RU361146"/>
    </source>
</evidence>
<evidence type="ECO:0000256" key="6">
    <source>
        <dbReference type="ARBA" id="ARBA00022989"/>
    </source>
</evidence>
<dbReference type="NCBIfam" id="TIGR01494">
    <property type="entry name" value="ATPase_P-type"/>
    <property type="match status" value="1"/>
</dbReference>
<keyword evidence="4" id="KW-0479">Metal-binding</keyword>
<keyword evidence="9" id="KW-0109">Calcium transport</keyword>
<sequence length="680" mass="76154">MANVTTILANKTGTLTTNQMTVIQCHLADKFYKSGEPIQDPVYSKLLTEAISINSSYASKTLHPKIEGEKMTQIGNKIDCALLGYVLSLGQSYQKIRYQNPEDSFLKVYPFNSIRKYMGTVIKNAETGGYRVFVKGGAEIMLSCCKWFVGPDNTIQLFENFERKTILEDVIERMTSLGLRVICIAYKDYVPKKIEHLKNGIEFSGDIDWDNESSVLENLTCLAIVGIQNAVHPDVPEAILKCQEAGITVRMVTGDNIYTARAIATSCGILKPGEDDIVLDGKEFNQRIRDENGEFSQIKMDELLPKLRVVARAQPSDKYFLAKGIIDSTISFNREVLAVTSNGTNDAPALKKADVGFAMGIAGSDVAKEASDIILTDDSFSSIVKSIMWSRNIYDSVAKFLQFQLTVNIVAVVVVFVGACVIQDTPLKAVQMLWINLIMDTFASFAFTTEPPTEDILKRKPYDRRSPIISKKMLRNIVGHAIYQLIVLIVLVFAGVKTFDIQSDPASQHFTIVFNTFVMMTLFNELNARKIHCERNIFEGLFSNPHFYWIWIFTFVFQILIVQFGGEWFSSAPLKWHHWLACLGFGVGTLLWGQIVNCIPLENLPDNIAVGSGNVVEHEDLLDLVAEDSFDEKRSKNMLWNRGEIKLRTQLRVVQAFQSFGIPSKTTVGVVNKADAKKNA</sequence>
<evidence type="ECO:0000256" key="3">
    <source>
        <dbReference type="ARBA" id="ARBA00022692"/>
    </source>
</evidence>
<keyword evidence="11" id="KW-1185">Reference proteome</keyword>
<keyword evidence="9" id="KW-0106">Calcium</keyword>
<evidence type="ECO:0000256" key="5">
    <source>
        <dbReference type="ARBA" id="ARBA00022842"/>
    </source>
</evidence>
<comment type="caution">
    <text evidence="9">Lacks conserved residue(s) required for the propagation of feature annotation.</text>
</comment>
<keyword evidence="9" id="KW-0067">ATP-binding</keyword>
<dbReference type="GO" id="GO:0005524">
    <property type="term" value="F:ATP binding"/>
    <property type="evidence" value="ECO:0007669"/>
    <property type="project" value="UniProtKB-KW"/>
</dbReference>
<keyword evidence="3 9" id="KW-0812">Transmembrane</keyword>
<comment type="function">
    <text evidence="9">Catalyzes the hydrolysis of ATP coupled with the transport of calcium.</text>
</comment>
<feature type="transmembrane region" description="Helical" evidence="9">
    <location>
        <begin position="508"/>
        <end position="526"/>
    </location>
</feature>
<dbReference type="SUPFAM" id="SSF56784">
    <property type="entry name" value="HAD-like"/>
    <property type="match status" value="1"/>
</dbReference>
<evidence type="ECO:0000256" key="4">
    <source>
        <dbReference type="ARBA" id="ARBA00022723"/>
    </source>
</evidence>
<keyword evidence="8 9" id="KW-0472">Membrane</keyword>
<dbReference type="InterPro" id="IPR006408">
    <property type="entry name" value="P-type_ATPase_IIB"/>
</dbReference>
<dbReference type="GO" id="GO:0016887">
    <property type="term" value="F:ATP hydrolysis activity"/>
    <property type="evidence" value="ECO:0007669"/>
    <property type="project" value="InterPro"/>
</dbReference>
<dbReference type="InterPro" id="IPR036412">
    <property type="entry name" value="HAD-like_sf"/>
</dbReference>
<dbReference type="InterPro" id="IPR023298">
    <property type="entry name" value="ATPase_P-typ_TM_dom_sf"/>
</dbReference>
<dbReference type="Proteomes" id="UP000887578">
    <property type="component" value="Unplaced"/>
</dbReference>
<dbReference type="InterPro" id="IPR006068">
    <property type="entry name" value="ATPase_P-typ_cation-transptr_C"/>
</dbReference>
<dbReference type="FunFam" id="1.20.1110.10:FF:000001">
    <property type="entry name" value="Calcium-transporting ATPase"/>
    <property type="match status" value="1"/>
</dbReference>
<reference evidence="12" key="1">
    <citation type="submission" date="2022-11" db="UniProtKB">
        <authorList>
            <consortium name="WormBaseParasite"/>
        </authorList>
    </citation>
    <scope>IDENTIFICATION</scope>
</reference>
<dbReference type="Gene3D" id="1.20.1110.10">
    <property type="entry name" value="Calcium-transporting ATPase, transmembrane domain"/>
    <property type="match status" value="1"/>
</dbReference>
<dbReference type="GO" id="GO:0046872">
    <property type="term" value="F:metal ion binding"/>
    <property type="evidence" value="ECO:0007669"/>
    <property type="project" value="UniProtKB-KW"/>
</dbReference>
<proteinExistence type="inferred from homology"/>
<keyword evidence="5" id="KW-0460">Magnesium</keyword>
<feature type="transmembrane region" description="Helical" evidence="9">
    <location>
        <begin position="400"/>
        <end position="422"/>
    </location>
</feature>
<keyword evidence="6 9" id="KW-1133">Transmembrane helix</keyword>
<dbReference type="NCBIfam" id="TIGR01517">
    <property type="entry name" value="ATPase-IIB_Ca"/>
    <property type="match status" value="1"/>
</dbReference>
<keyword evidence="7 9" id="KW-0406">Ion transport</keyword>
<dbReference type="Pfam" id="PF00689">
    <property type="entry name" value="Cation_ATPase_C"/>
    <property type="match status" value="1"/>
</dbReference>
<evidence type="ECO:0000259" key="10">
    <source>
        <dbReference type="Pfam" id="PF00689"/>
    </source>
</evidence>
<dbReference type="GO" id="GO:0005886">
    <property type="term" value="C:plasma membrane"/>
    <property type="evidence" value="ECO:0007669"/>
    <property type="project" value="TreeGrafter"/>
</dbReference>
<dbReference type="SUPFAM" id="SSF81660">
    <property type="entry name" value="Metal cation-transporting ATPase, ATP-binding domain N"/>
    <property type="match status" value="1"/>
</dbReference>
<dbReference type="InterPro" id="IPR001757">
    <property type="entry name" value="P_typ_ATPase"/>
</dbReference>
<feature type="transmembrane region" description="Helical" evidence="9">
    <location>
        <begin position="547"/>
        <end position="564"/>
    </location>
</feature>
<dbReference type="AlphaFoldDB" id="A0A914PCM6"/>
<evidence type="ECO:0000256" key="8">
    <source>
        <dbReference type="ARBA" id="ARBA00023136"/>
    </source>
</evidence>
<dbReference type="PANTHER" id="PTHR24093:SF369">
    <property type="entry name" value="CALCIUM-TRANSPORTING ATPASE"/>
    <property type="match status" value="1"/>
</dbReference>
<dbReference type="SUPFAM" id="SSF81665">
    <property type="entry name" value="Calcium ATPase, transmembrane domain M"/>
    <property type="match status" value="1"/>
</dbReference>
<dbReference type="PRINTS" id="PR00119">
    <property type="entry name" value="CATATPASE"/>
</dbReference>
<evidence type="ECO:0000313" key="11">
    <source>
        <dbReference type="Proteomes" id="UP000887578"/>
    </source>
</evidence>
<evidence type="ECO:0000256" key="7">
    <source>
        <dbReference type="ARBA" id="ARBA00023065"/>
    </source>
</evidence>
<keyword evidence="2 9" id="KW-0813">Transport</keyword>
<dbReference type="GO" id="GO:0012505">
    <property type="term" value="C:endomembrane system"/>
    <property type="evidence" value="ECO:0007669"/>
    <property type="project" value="UniProtKB-SubCell"/>
</dbReference>
<protein>
    <recommendedName>
        <fullName evidence="9">Calcium-transporting ATPase</fullName>
        <ecNumber evidence="9">7.2.2.10</ecNumber>
    </recommendedName>
</protein>
<keyword evidence="9" id="KW-0547">Nucleotide-binding</keyword>
<accession>A0A914PCM6</accession>